<dbReference type="RefSeq" id="WP_091152093.1">
    <property type="nucleotide sequence ID" value="NZ_FNAI01000010.1"/>
</dbReference>
<gene>
    <name evidence="3" type="ORF">SAMN05216464_110169</name>
</gene>
<evidence type="ECO:0000256" key="1">
    <source>
        <dbReference type="SAM" id="Coils"/>
    </source>
</evidence>
<dbReference type="InterPro" id="IPR014001">
    <property type="entry name" value="Helicase_ATP-bd"/>
</dbReference>
<dbReference type="InterPro" id="IPR027417">
    <property type="entry name" value="P-loop_NTPase"/>
</dbReference>
<evidence type="ECO:0000313" key="4">
    <source>
        <dbReference type="Proteomes" id="UP000199072"/>
    </source>
</evidence>
<dbReference type="SMART" id="SM00490">
    <property type="entry name" value="HELICc"/>
    <property type="match status" value="1"/>
</dbReference>
<dbReference type="Gene3D" id="3.40.50.150">
    <property type="entry name" value="Vaccinia Virus protein VP39"/>
    <property type="match status" value="1"/>
</dbReference>
<dbReference type="Gene3D" id="3.40.50.300">
    <property type="entry name" value="P-loop containing nucleotide triphosphate hydrolases"/>
    <property type="match status" value="2"/>
</dbReference>
<dbReference type="STRING" id="1391627.SAMN05216464_110169"/>
<dbReference type="SMART" id="SM00487">
    <property type="entry name" value="DEXDc"/>
    <property type="match status" value="1"/>
</dbReference>
<feature type="domain" description="Helicase C-terminal" evidence="2">
    <location>
        <begin position="1367"/>
        <end position="1535"/>
    </location>
</feature>
<dbReference type="SUPFAM" id="SSF52540">
    <property type="entry name" value="P-loop containing nucleoside triphosphate hydrolases"/>
    <property type="match status" value="2"/>
</dbReference>
<dbReference type="PANTHER" id="PTHR41313:SF1">
    <property type="entry name" value="DNA METHYLASE ADENINE-SPECIFIC DOMAIN-CONTAINING PROTEIN"/>
    <property type="match status" value="1"/>
</dbReference>
<protein>
    <submittedName>
        <fullName evidence="3">Type III restriction enzyme, res subunit</fullName>
    </submittedName>
</protein>
<sequence length="1851" mass="210009">MAYNTLQKLTGNIAAIRIALAYKQGEKISESDKSALQAYAGFGGIAPILYPNGPVESWQENGASAADLKLYHPMMGFHELLQNELSEKDYKSTIDSLKNSRLTAFYTPEFVPQILFQALKQQGISPKRIYEPSAGAGIFVSEADRAFPDAERITAVEKDVITGKVLQASSSLNKVTTKVHISGFENTTTNDNGTHDLITSNIPFGNFSVYDPTIKEAGLTGKIHNYFFAKGLDKLADGGLMAYITTDGFLNSPSNKPAREYLFNHADFVSLVVMPDNLMKETGGTEAPNHFLIVQKRWDKTALNENEKLLIEAIPQKNESGSFFQNAYIVNASDGIMMGEAQAGTNQYGKAQQQVWHHGDLDLLREPLLTLLNKDFTSNFKADLFPAFEIAQQIITADEKKKFTFLPVPESKPVVAPVQLGLFDTTPVEDINRSFDYIDENDSRYIQKQSARIISTIKTEDQPDHESVLLLTARAIRGNFYLYKLKSNVEELKLNDRWINATQLLTELKNVSADLQQFDHTFIYQGDRSMEDSFALKTAPAKSFPDLKPIYKNGALVEFGGAIGLLSEIGKVSGQAFFTPLNDQKHFEFYKAYIPLRDSYLELFKAEAEDSMNMSHHKLRDTLNDAYEKFEKQFGKINQQANRRLILSDEAFGLNVLSSLERRENNTYVQSDIFSVNLNRNELAYFRTEEPLEALAHCLNIKGYVDTAFIAEITNTSEPQAIVGLGDHIYQNPIHNRWETKDQFLSGNVVAKLEQVTIIAEEQPAILQFQRSLEALAGVQPEKIPFELLDFNLGERWMPVSYFERFAKDLFETDTKINYLPSLDTFKVTPSRRNAKIDEQYAIMPKSGKKMYGYTLLENALENTAPFFTYEVDMGDKKVRLPDNEATQLAHQKIESIRSGFIDWLQELPDEDKQRLEKIYNETFNCYRLREYNGSHLTFPGLDRAALGIKDLYDSQKDSAWRIVQNRGALVDHEVGLGKTLTMIVASQELKRLGIVNKPSILALKANVDQIRDTFRKAYPAARILAPNENDFEPAKRIRLFHEIKANNWDCIILTHDQFGKIPQSPDIQQQILGDELNNIEADLQTLKSLGGDISKMMLKGLEIRKVNLIGKLKAIEDAIEKKQDLGINFSEMGIDHLFIDESHKFKNLTFTTRHSRVAGLGNQEGSQKALNMLFAIRTLQEKFDADMCVSFLSGTPISNSLTELYLIFKYLRPKELERQRIENFDGWAAVFARKTTDFEFSVTNEIIAKERFRHFIKVPELAMFYNEITDYKTAKHINLDKPALDEVLFNIKPTPAQQEFIQKLMVFARTGDAEILGREKLTESEDKARMLIATNYAKKMSADMRLIDPVQYGDHPDSKVSVCARNVAEWYEKSKIHKGTQIIFSDIGTPKPGAFNIYDALKDKLVQDFNIPASEITFIHNWTEKKKPELFRKMNRGEIRILIGSTEKAGTGLNVQNRIVAMHHMDIPWKPSELEQRNGRGARQGNTIAKEFYGNKVMNFIYAVEQSLDNYKFNLLKNKQLFISQMKNNELSVRTIDEGAMDEKSGMNFSEYIAILSGDTSLLDKSKLEKKVAVLESLKTAHFRDVSRSRTQMDRLISGREYNIDILDKLTQDESSYKALLTYEKDGAKQNPIQLIGVNNADPVKIGKHIIGMYQNWQPSGGMDRLEVGKLYGMDLFIVHHKTLKGFDKKENAIYDRSNSFYAQSPATGIAYNYNDGAPNIDNPKIAARHFLNAIDRVTSIKEQYQKRVDEANAEIPMLEKVIERPFDKEAELREMKSELSLLEKEIAAKILEKKMLETGTPPDSSQTNTVLEIAPADSEKKDALIVPFVQQEKSIQIIERPVRAKGMGL</sequence>
<dbReference type="PANTHER" id="PTHR41313">
    <property type="entry name" value="ADENINE-SPECIFIC METHYLTRANSFERASE"/>
    <property type="match status" value="1"/>
</dbReference>
<dbReference type="InterPro" id="IPR052933">
    <property type="entry name" value="DNA_Protect_Modify"/>
</dbReference>
<keyword evidence="4" id="KW-1185">Reference proteome</keyword>
<reference evidence="3 4" key="1">
    <citation type="submission" date="2016-10" db="EMBL/GenBank/DDBJ databases">
        <authorList>
            <person name="de Groot N.N."/>
        </authorList>
    </citation>
    <scope>NUCLEOTIDE SEQUENCE [LARGE SCALE GENOMIC DNA]</scope>
    <source>
        <strain evidence="3 4">47C3B</strain>
    </source>
</reference>
<dbReference type="Proteomes" id="UP000199072">
    <property type="component" value="Unassembled WGS sequence"/>
</dbReference>
<evidence type="ECO:0000313" key="3">
    <source>
        <dbReference type="EMBL" id="SDE88139.1"/>
    </source>
</evidence>
<dbReference type="Pfam" id="PF00271">
    <property type="entry name" value="Helicase_C"/>
    <property type="match status" value="1"/>
</dbReference>
<accession>A0A1G7GJE7</accession>
<dbReference type="PROSITE" id="PS51194">
    <property type="entry name" value="HELICASE_CTER"/>
    <property type="match status" value="1"/>
</dbReference>
<dbReference type="InterPro" id="IPR001650">
    <property type="entry name" value="Helicase_C-like"/>
</dbReference>
<dbReference type="SUPFAM" id="SSF53335">
    <property type="entry name" value="S-adenosyl-L-methionine-dependent methyltransferases"/>
    <property type="match status" value="1"/>
</dbReference>
<dbReference type="OrthoDB" id="9815272at2"/>
<name>A0A1G7GJE7_9SPHI</name>
<feature type="coiled-coil region" evidence="1">
    <location>
        <begin position="1736"/>
        <end position="1794"/>
    </location>
</feature>
<dbReference type="PRINTS" id="PR00507">
    <property type="entry name" value="N12N6MTFRASE"/>
</dbReference>
<dbReference type="EMBL" id="FNAI01000010">
    <property type="protein sequence ID" value="SDE88139.1"/>
    <property type="molecule type" value="Genomic_DNA"/>
</dbReference>
<organism evidence="3 4">
    <name type="scientific">Mucilaginibacter pineti</name>
    <dbReference type="NCBI Taxonomy" id="1391627"/>
    <lineage>
        <taxon>Bacteria</taxon>
        <taxon>Pseudomonadati</taxon>
        <taxon>Bacteroidota</taxon>
        <taxon>Sphingobacteriia</taxon>
        <taxon>Sphingobacteriales</taxon>
        <taxon>Sphingobacteriaceae</taxon>
        <taxon>Mucilaginibacter</taxon>
    </lineage>
</organism>
<evidence type="ECO:0000259" key="2">
    <source>
        <dbReference type="PROSITE" id="PS51194"/>
    </source>
</evidence>
<dbReference type="InterPro" id="IPR029063">
    <property type="entry name" value="SAM-dependent_MTases_sf"/>
</dbReference>
<keyword evidence="1" id="KW-0175">Coiled coil</keyword>
<proteinExistence type="predicted"/>